<proteinExistence type="predicted"/>
<keyword evidence="1 2" id="KW-0694">RNA-binding</keyword>
<dbReference type="STRING" id="1122146.IV53_GL000498"/>
<dbReference type="Gene3D" id="3.30.110.60">
    <property type="entry name" value="YhbY-like"/>
    <property type="match status" value="1"/>
</dbReference>
<evidence type="ECO:0000313" key="4">
    <source>
        <dbReference type="EMBL" id="KRN88534.1"/>
    </source>
</evidence>
<dbReference type="InterPro" id="IPR017924">
    <property type="entry name" value="RNA-binding_YhbY"/>
</dbReference>
<evidence type="ECO:0000313" key="5">
    <source>
        <dbReference type="Proteomes" id="UP000051500"/>
    </source>
</evidence>
<dbReference type="SMART" id="SM01103">
    <property type="entry name" value="CRS1_YhbY"/>
    <property type="match status" value="1"/>
</dbReference>
<dbReference type="NCBIfam" id="TIGR00253">
    <property type="entry name" value="RNA_bind_YhbY"/>
    <property type="match status" value="1"/>
</dbReference>
<comment type="caution">
    <text evidence="4">The sequence shown here is derived from an EMBL/GenBank/DDBJ whole genome shotgun (WGS) entry which is preliminary data.</text>
</comment>
<evidence type="ECO:0000256" key="1">
    <source>
        <dbReference type="ARBA" id="ARBA00022884"/>
    </source>
</evidence>
<dbReference type="AlphaFoldDB" id="A0A0R2KLB2"/>
<accession>A0A0R2KLB2</accession>
<dbReference type="GO" id="GO:0003723">
    <property type="term" value="F:RNA binding"/>
    <property type="evidence" value="ECO:0007669"/>
    <property type="project" value="UniProtKB-UniRule"/>
</dbReference>
<dbReference type="InterPro" id="IPR051925">
    <property type="entry name" value="RNA-binding_domain"/>
</dbReference>
<dbReference type="PATRIC" id="fig|1122146.4.peg.510"/>
<dbReference type="SUPFAM" id="SSF75471">
    <property type="entry name" value="YhbY-like"/>
    <property type="match status" value="1"/>
</dbReference>
<dbReference type="PROSITE" id="PS51295">
    <property type="entry name" value="CRM"/>
    <property type="match status" value="1"/>
</dbReference>
<organism evidence="4 5">
    <name type="scientific">Ligilactobacillus ceti DSM 22408</name>
    <dbReference type="NCBI Taxonomy" id="1122146"/>
    <lineage>
        <taxon>Bacteria</taxon>
        <taxon>Bacillati</taxon>
        <taxon>Bacillota</taxon>
        <taxon>Bacilli</taxon>
        <taxon>Lactobacillales</taxon>
        <taxon>Lactobacillaceae</taxon>
        <taxon>Ligilactobacillus</taxon>
    </lineage>
</organism>
<keyword evidence="5" id="KW-1185">Reference proteome</keyword>
<dbReference type="PANTHER" id="PTHR40065:SF3">
    <property type="entry name" value="RNA-BINDING PROTEIN YHBY"/>
    <property type="match status" value="1"/>
</dbReference>
<dbReference type="InterPro" id="IPR035920">
    <property type="entry name" value="YhbY-like_sf"/>
</dbReference>
<reference evidence="4 5" key="1">
    <citation type="journal article" date="2015" name="Genome Announc.">
        <title>Expanding the biotechnology potential of lactobacilli through comparative genomics of 213 strains and associated genera.</title>
        <authorList>
            <person name="Sun Z."/>
            <person name="Harris H.M."/>
            <person name="McCann A."/>
            <person name="Guo C."/>
            <person name="Argimon S."/>
            <person name="Zhang W."/>
            <person name="Yang X."/>
            <person name="Jeffery I.B."/>
            <person name="Cooney J.C."/>
            <person name="Kagawa T.F."/>
            <person name="Liu W."/>
            <person name="Song Y."/>
            <person name="Salvetti E."/>
            <person name="Wrobel A."/>
            <person name="Rasinkangas P."/>
            <person name="Parkhill J."/>
            <person name="Rea M.C."/>
            <person name="O'Sullivan O."/>
            <person name="Ritari J."/>
            <person name="Douillard F.P."/>
            <person name="Paul Ross R."/>
            <person name="Yang R."/>
            <person name="Briner A.E."/>
            <person name="Felis G.E."/>
            <person name="de Vos W.M."/>
            <person name="Barrangou R."/>
            <person name="Klaenhammer T.R."/>
            <person name="Caufield P.W."/>
            <person name="Cui Y."/>
            <person name="Zhang H."/>
            <person name="O'Toole P.W."/>
        </authorList>
    </citation>
    <scope>NUCLEOTIDE SEQUENCE [LARGE SCALE GENOMIC DNA]</scope>
    <source>
        <strain evidence="4 5">DSM 22408</strain>
    </source>
</reference>
<gene>
    <name evidence="4" type="ORF">IV53_GL000498</name>
</gene>
<sequence>MLKGKQKRYLRSQAHHLRPMFQIGKDGLSATWLEQVEYALEKHELIKVNILQNSLVEAAEVKEYLSENSDIEVVQTIGNVLVLYRRAHKVAHRKISNEVAAL</sequence>
<dbReference type="PANTHER" id="PTHR40065">
    <property type="entry name" value="RNA-BINDING PROTEIN YHBY"/>
    <property type="match status" value="1"/>
</dbReference>
<dbReference type="InterPro" id="IPR001890">
    <property type="entry name" value="RNA-binding_CRM"/>
</dbReference>
<feature type="domain" description="CRM" evidence="3">
    <location>
        <begin position="1"/>
        <end position="96"/>
    </location>
</feature>
<dbReference type="RefSeq" id="WP_035463597.1">
    <property type="nucleotide sequence ID" value="NZ_JQBZ01000025.1"/>
</dbReference>
<evidence type="ECO:0000259" key="3">
    <source>
        <dbReference type="PROSITE" id="PS51295"/>
    </source>
</evidence>
<dbReference type="eggNOG" id="COG1534">
    <property type="taxonomic scope" value="Bacteria"/>
</dbReference>
<evidence type="ECO:0000256" key="2">
    <source>
        <dbReference type="PROSITE-ProRule" id="PRU00626"/>
    </source>
</evidence>
<protein>
    <recommendedName>
        <fullName evidence="3">CRM domain-containing protein</fullName>
    </recommendedName>
</protein>
<dbReference type="OrthoDB" id="9797519at2"/>
<dbReference type="Pfam" id="PF01985">
    <property type="entry name" value="CRS1_YhbY"/>
    <property type="match status" value="1"/>
</dbReference>
<dbReference type="EMBL" id="JQBZ01000025">
    <property type="protein sequence ID" value="KRN88534.1"/>
    <property type="molecule type" value="Genomic_DNA"/>
</dbReference>
<dbReference type="Proteomes" id="UP000051500">
    <property type="component" value="Unassembled WGS sequence"/>
</dbReference>
<name>A0A0R2KLB2_9LACO</name>